<dbReference type="Proteomes" id="UP000293162">
    <property type="component" value="Unassembled WGS sequence"/>
</dbReference>
<reference evidence="2 3" key="1">
    <citation type="submission" date="2019-02" db="EMBL/GenBank/DDBJ databases">
        <title>Bacterial novel species Emticicia sp. 17J42-9 isolated from soil.</title>
        <authorList>
            <person name="Jung H.-Y."/>
        </authorList>
    </citation>
    <scope>NUCLEOTIDE SEQUENCE [LARGE SCALE GENOMIC DNA]</scope>
    <source>
        <strain evidence="2 3">17J42-9</strain>
    </source>
</reference>
<gene>
    <name evidence="2" type="ORF">EWM59_17010</name>
</gene>
<accession>A0A4V1ZD07</accession>
<keyword evidence="3" id="KW-1185">Reference proteome</keyword>
<evidence type="ECO:0000313" key="3">
    <source>
        <dbReference type="Proteomes" id="UP000293162"/>
    </source>
</evidence>
<dbReference type="RefSeq" id="WP_130022434.1">
    <property type="nucleotide sequence ID" value="NZ_SEWF01000025.1"/>
</dbReference>
<organism evidence="2 3">
    <name type="scientific">Emticicia agri</name>
    <dbReference type="NCBI Taxonomy" id="2492393"/>
    <lineage>
        <taxon>Bacteria</taxon>
        <taxon>Pseudomonadati</taxon>
        <taxon>Bacteroidota</taxon>
        <taxon>Cytophagia</taxon>
        <taxon>Cytophagales</taxon>
        <taxon>Leadbetterellaceae</taxon>
        <taxon>Emticicia</taxon>
    </lineage>
</organism>
<proteinExistence type="predicted"/>
<dbReference type="AlphaFoldDB" id="A0A4V1ZD07"/>
<sequence length="381" mass="43575">MLRTIIVLSMLLTGIAEGAICQTNAEYDTMNVLEGIRPPILLSTFGKRADVFTIEEISKNSNKVTIDFGNKNRLLIDFQGKDYDLKINADSLLRSFWADYLLVKDSFRKDASKKITYYGKNRYVNGNPLIDIQYYPQKEVLQIAKDREVQLVQLLQDTLILVKYQDKAVSELVKSHNHVFKTYPHQQFTFVLNSLDNIRDILELNLNQTIIEAVERVKNERKSTYPWKMVKVENDIVNQKIKSQTIGAALLDFLELHGDIGVGTYRDKIIPSAMLGISLVSGRYLKKGFLVGAQAYFPHERKADNTYQFSTKYMPFVGMTFFKKKEKGNDIDLKAGIFAGYAEKSVKLFGWYQATPFLRIQPEINLFSKQPPVGLRIAIGL</sequence>
<evidence type="ECO:0000313" key="2">
    <source>
        <dbReference type="EMBL" id="RYU94500.1"/>
    </source>
</evidence>
<evidence type="ECO:0000256" key="1">
    <source>
        <dbReference type="SAM" id="SignalP"/>
    </source>
</evidence>
<protein>
    <submittedName>
        <fullName evidence="2">Uncharacterized protein</fullName>
    </submittedName>
</protein>
<dbReference type="OrthoDB" id="922508at2"/>
<feature type="signal peptide" evidence="1">
    <location>
        <begin position="1"/>
        <end position="18"/>
    </location>
</feature>
<feature type="chain" id="PRO_5020420535" evidence="1">
    <location>
        <begin position="19"/>
        <end position="381"/>
    </location>
</feature>
<name>A0A4V1ZD07_9BACT</name>
<comment type="caution">
    <text evidence="2">The sequence shown here is derived from an EMBL/GenBank/DDBJ whole genome shotgun (WGS) entry which is preliminary data.</text>
</comment>
<dbReference type="EMBL" id="SEWF01000025">
    <property type="protein sequence ID" value="RYU94500.1"/>
    <property type="molecule type" value="Genomic_DNA"/>
</dbReference>
<keyword evidence="1" id="KW-0732">Signal</keyword>